<proteinExistence type="predicted"/>
<protein>
    <submittedName>
        <fullName evidence="2">Uncharacterized protein</fullName>
    </submittedName>
</protein>
<evidence type="ECO:0000256" key="1">
    <source>
        <dbReference type="SAM" id="Coils"/>
    </source>
</evidence>
<sequence>MKVIFNELEAEVDQNAVNRKCDEIERKNLLTANDTLIANCLSKEMFYIATNSELNVSRLCEMHDAYTVVQARCLELKTELSKLKDKIQKDDHDVMDGPDFDSVFEIKKLKASIQGKDNAIRNLRTQISQLQETRSEADRTFDFRALDF</sequence>
<evidence type="ECO:0000313" key="2">
    <source>
        <dbReference type="EMBL" id="GEU41328.1"/>
    </source>
</evidence>
<dbReference type="AlphaFoldDB" id="A0A6L2JW72"/>
<reference evidence="2" key="1">
    <citation type="journal article" date="2019" name="Sci. Rep.">
        <title>Draft genome of Tanacetum cinerariifolium, the natural source of mosquito coil.</title>
        <authorList>
            <person name="Yamashiro T."/>
            <person name="Shiraishi A."/>
            <person name="Satake H."/>
            <person name="Nakayama K."/>
        </authorList>
    </citation>
    <scope>NUCLEOTIDE SEQUENCE</scope>
</reference>
<accession>A0A6L2JW72</accession>
<feature type="coiled-coil region" evidence="1">
    <location>
        <begin position="106"/>
        <end position="140"/>
    </location>
</feature>
<comment type="caution">
    <text evidence="2">The sequence shown here is derived from an EMBL/GenBank/DDBJ whole genome shotgun (WGS) entry which is preliminary data.</text>
</comment>
<keyword evidence="1" id="KW-0175">Coiled coil</keyword>
<gene>
    <name evidence="2" type="ORF">Tci_013306</name>
</gene>
<name>A0A6L2JW72_TANCI</name>
<organism evidence="2">
    <name type="scientific">Tanacetum cinerariifolium</name>
    <name type="common">Dalmatian daisy</name>
    <name type="synonym">Chrysanthemum cinerariifolium</name>
    <dbReference type="NCBI Taxonomy" id="118510"/>
    <lineage>
        <taxon>Eukaryota</taxon>
        <taxon>Viridiplantae</taxon>
        <taxon>Streptophyta</taxon>
        <taxon>Embryophyta</taxon>
        <taxon>Tracheophyta</taxon>
        <taxon>Spermatophyta</taxon>
        <taxon>Magnoliopsida</taxon>
        <taxon>eudicotyledons</taxon>
        <taxon>Gunneridae</taxon>
        <taxon>Pentapetalae</taxon>
        <taxon>asterids</taxon>
        <taxon>campanulids</taxon>
        <taxon>Asterales</taxon>
        <taxon>Asteraceae</taxon>
        <taxon>Asteroideae</taxon>
        <taxon>Anthemideae</taxon>
        <taxon>Anthemidinae</taxon>
        <taxon>Tanacetum</taxon>
    </lineage>
</organism>
<dbReference type="EMBL" id="BKCJ010001423">
    <property type="protein sequence ID" value="GEU41328.1"/>
    <property type="molecule type" value="Genomic_DNA"/>
</dbReference>